<keyword evidence="3" id="KW-1185">Reference proteome</keyword>
<evidence type="ECO:0000313" key="2">
    <source>
        <dbReference type="EMBL" id="CAK9089089.1"/>
    </source>
</evidence>
<feature type="region of interest" description="Disordered" evidence="1">
    <location>
        <begin position="1"/>
        <end position="65"/>
    </location>
</feature>
<reference evidence="2 3" key="1">
    <citation type="submission" date="2024-02" db="EMBL/GenBank/DDBJ databases">
        <authorList>
            <person name="Chen Y."/>
            <person name="Shah S."/>
            <person name="Dougan E. K."/>
            <person name="Thang M."/>
            <person name="Chan C."/>
        </authorList>
    </citation>
    <scope>NUCLEOTIDE SEQUENCE [LARGE SCALE GENOMIC DNA]</scope>
</reference>
<evidence type="ECO:0000256" key="1">
    <source>
        <dbReference type="SAM" id="MobiDB-lite"/>
    </source>
</evidence>
<proteinExistence type="predicted"/>
<dbReference type="Proteomes" id="UP001642484">
    <property type="component" value="Unassembled WGS sequence"/>
</dbReference>
<feature type="compositionally biased region" description="Basic residues" evidence="1">
    <location>
        <begin position="48"/>
        <end position="64"/>
    </location>
</feature>
<comment type="caution">
    <text evidence="2">The sequence shown here is derived from an EMBL/GenBank/DDBJ whole genome shotgun (WGS) entry which is preliminary data.</text>
</comment>
<gene>
    <name evidence="2" type="ORF">CCMP2556_LOCUS42906</name>
</gene>
<protein>
    <recommendedName>
        <fullName evidence="4">DDE-1 domain-containing protein</fullName>
    </recommendedName>
</protein>
<evidence type="ECO:0000313" key="3">
    <source>
        <dbReference type="Proteomes" id="UP001642484"/>
    </source>
</evidence>
<evidence type="ECO:0008006" key="4">
    <source>
        <dbReference type="Google" id="ProtNLM"/>
    </source>
</evidence>
<sequence>MPSSKVETVVARGSKRTADGQICKRNSPVAPRRRLYGKQSLVKWEQQKRRKGQGPGNKHGKGKKPMVSIWDKEQIFMAWEEAKEAGNPNPIRAVAERKMNGYFPGCLYPSKWGKVRHDQHWPLLVKTAPQLCKRRKELPNSLRSILQINELKYGSGTSAEKRSHLPPPLEEAIESMLVERIGLGEEVTMHFVKSTILFATSIWNECIGEVRKLVRDHGLKLLERDDAKLAQMSPDELDQHLEPFFEEADKLLQPILMTDKDGAVLKKAQRLCNAFGIRPRCNEKPGAHLAYEHPALQQVRTYIQSRAKAADCDPRLIANFDQVWSLVYRPQKRILQKGSSAPSLGRQDPHSSSKTMRVIRHNLERVLCLPITEQDPTALVEKTSMKAPQVSGGAAASCMVESWRLPRSVTTLSFMDGHMGRGYITVRVGSLPEHKRSKLNRELNKFEFRTRRAQLGLSASARGIVMYDQASAHMSKSFLKVQQKFMEQYNIEAWHAGEQKIYWVLQKETETSRIPLPLWMSSIMELRVCKYITDLQAWQTKIEKRHAAGKALTKAQDKAYEAWKHSLVQRLVFCKKRQSLVTEARHINKDCIALDLRLSEDPNHLMVSSVNGDDYKLVLLKGGAVEGPCRALPSELDCPLSKQQVETMQAEEEENAVDSHGEQGEEQNLWDDEAGDHMIEDQRYEQECPQIDPNDFAVLADSDEELEDIEFPGDRHVCLLPMSGTWGGRSRLSEEECILQVIRGILENHLQQYPKDRLWKTQLDRVVSAQCTKAF</sequence>
<organism evidence="2 3">
    <name type="scientific">Durusdinium trenchii</name>
    <dbReference type="NCBI Taxonomy" id="1381693"/>
    <lineage>
        <taxon>Eukaryota</taxon>
        <taxon>Sar</taxon>
        <taxon>Alveolata</taxon>
        <taxon>Dinophyceae</taxon>
        <taxon>Suessiales</taxon>
        <taxon>Symbiodiniaceae</taxon>
        <taxon>Durusdinium</taxon>
    </lineage>
</organism>
<name>A0ABP0QMC8_9DINO</name>
<accession>A0ABP0QMC8</accession>
<dbReference type="EMBL" id="CAXAMN010024694">
    <property type="protein sequence ID" value="CAK9089089.1"/>
    <property type="molecule type" value="Genomic_DNA"/>
</dbReference>